<feature type="domain" description="AMP-binding enzyme C-terminal" evidence="4">
    <location>
        <begin position="970"/>
        <end position="1051"/>
    </location>
</feature>
<dbReference type="GO" id="GO:0006631">
    <property type="term" value="P:fatty acid metabolic process"/>
    <property type="evidence" value="ECO:0007669"/>
    <property type="project" value="TreeGrafter"/>
</dbReference>
<dbReference type="EMBL" id="KN817617">
    <property type="protein sequence ID" value="KJA16655.1"/>
    <property type="molecule type" value="Genomic_DNA"/>
</dbReference>
<dbReference type="InterPro" id="IPR045851">
    <property type="entry name" value="AMP-bd_C_sf"/>
</dbReference>
<evidence type="ECO:0000313" key="5">
    <source>
        <dbReference type="EMBL" id="KJA16655.1"/>
    </source>
</evidence>
<evidence type="ECO:0000259" key="4">
    <source>
        <dbReference type="Pfam" id="PF13193"/>
    </source>
</evidence>
<feature type="region of interest" description="Disordered" evidence="2">
    <location>
        <begin position="187"/>
        <end position="207"/>
    </location>
</feature>
<dbReference type="Pfam" id="PF13193">
    <property type="entry name" value="AMP-binding_C"/>
    <property type="match status" value="1"/>
</dbReference>
<evidence type="ECO:0000256" key="1">
    <source>
        <dbReference type="SAM" id="Coils"/>
    </source>
</evidence>
<evidence type="ECO:0000313" key="6">
    <source>
        <dbReference type="Proteomes" id="UP000054270"/>
    </source>
</evidence>
<dbReference type="AlphaFoldDB" id="A0A0D2P8K0"/>
<dbReference type="SUPFAM" id="SSF56801">
    <property type="entry name" value="Acetyl-CoA synthetase-like"/>
    <property type="match status" value="1"/>
</dbReference>
<dbReference type="OrthoDB" id="10253115at2759"/>
<feature type="coiled-coil region" evidence="1">
    <location>
        <begin position="131"/>
        <end position="159"/>
    </location>
</feature>
<feature type="region of interest" description="Disordered" evidence="2">
    <location>
        <begin position="341"/>
        <end position="366"/>
    </location>
</feature>
<dbReference type="InterPro" id="IPR000873">
    <property type="entry name" value="AMP-dep_synth/lig_dom"/>
</dbReference>
<dbReference type="STRING" id="945553.A0A0D2P8K0"/>
<evidence type="ECO:0008006" key="7">
    <source>
        <dbReference type="Google" id="ProtNLM"/>
    </source>
</evidence>
<dbReference type="Proteomes" id="UP000054270">
    <property type="component" value="Unassembled WGS sequence"/>
</dbReference>
<feature type="compositionally biased region" description="Gly residues" evidence="2">
    <location>
        <begin position="38"/>
        <end position="63"/>
    </location>
</feature>
<feature type="compositionally biased region" description="Acidic residues" evidence="2">
    <location>
        <begin position="192"/>
        <end position="206"/>
    </location>
</feature>
<dbReference type="Pfam" id="PF00501">
    <property type="entry name" value="AMP-binding"/>
    <property type="match status" value="1"/>
</dbReference>
<dbReference type="Gene3D" id="3.40.50.12780">
    <property type="entry name" value="N-terminal domain of ligase-like"/>
    <property type="match status" value="1"/>
</dbReference>
<feature type="region of interest" description="Disordered" evidence="2">
    <location>
        <begin position="1"/>
        <end position="112"/>
    </location>
</feature>
<name>A0A0D2P8K0_HYPSF</name>
<keyword evidence="1" id="KW-0175">Coiled coil</keyword>
<proteinExistence type="predicted"/>
<sequence length="1075" mass="116450">MSTQETKTNLPDVFGTGLNPAPPAARARGRARGRPRGSGRGSNGRGRGQGKGRGGGRGGGVASGDGPHGDAGPPDDSGPAGGTNRACETSIGDISSSRPRRASGKYEPGEAIIDTVPRRTSEEVLIAKDMAAQKIEQALALQEQKKIAQRRAIAALEDRLQAENLDKITRAIRPDLIDLEPMKKTDDLSVAEYDDEGDETPYSDEYDPSRTYVVAKPQGQLPVDGEQLDSDELLMESDSDEPPLGIMEMEGQSGSHWGRPQKSSAVAEGKMHRGTSQRREGTHDGVAHDAVNVAATLHTPDNNQHRIPAVAVVPSRPPPKAKPARGDLRRDVEVLRLIPDSKAGTTNTKRKDSDARSMQANTESAEHIPNVKRAKVEPPSGLVAGWRAKSQKQAAQTAPKLDPVDEVEILESGEFDTEDTPQALASARAQKKTMVKITAPVTTVTIEESSVMKIDGASKRPRREKYVVADLPLQNTVSHTSRWRNQFRHSIITWAGAQLDPYGTNSLLTARIVRSIWETVYPDVNIAGHQEDQLERNLDVLVSLSGGILLDWRSALGSSALSVLQEHFTLHKFTSDEIVDFVKWAYDPLNGVFNFIYRDPNAAPGSKGGLRSDLILDVLVTHLRKTTYSQVQHGNPIGALGLSVAALERAFKLWASGNDPLAKVPSAVPGIMKRALTRKEPFAEEGWGGRARNWVKTAERLTVADWEDIMGDMNARVKKQGSVGLSEDGMNSADGLFVAEGTSADPRTLAGSHGLGRARPDRMSRPNQAVVFLMDPPAIVDAVVAEKCTALHGVPTHFLGVLSEVEKRREAGSPANMSSLRTGIAAGSPIPIDLMKSLIGKLHLTDLTNAYGMTETSPVSFQTTPDDPIIKRVETVGKVQPHVKAKIIDGDGNIVDVGMPGEICVAGYLLQKGYWHDEEQTASVMKTDENGTLWIHTGDEGIMDEEGYLRVVGRIKDLIIRGGENLFPVQIENAMTSHLDVREAAAVAVPDDVYGEVVGAWVVREPHTSMTREQLRESVAAAMNPQNAPAWVWFMGEDGSPEELPKTASGKVQKHVLRKWSRELAAIGVGLVYRK</sequence>
<feature type="compositionally biased region" description="Basic residues" evidence="2">
    <location>
        <begin position="27"/>
        <end position="37"/>
    </location>
</feature>
<dbReference type="InterPro" id="IPR042099">
    <property type="entry name" value="ANL_N_sf"/>
</dbReference>
<keyword evidence="6" id="KW-1185">Reference proteome</keyword>
<dbReference type="Gene3D" id="3.30.300.30">
    <property type="match status" value="1"/>
</dbReference>
<gene>
    <name evidence="5" type="ORF">HYPSUDRAFT_58095</name>
</gene>
<evidence type="ECO:0000259" key="3">
    <source>
        <dbReference type="Pfam" id="PF00501"/>
    </source>
</evidence>
<dbReference type="PANTHER" id="PTHR43201:SF30">
    <property type="entry name" value="AMP-DEPENDENT SYNTHETASE_LIGASE DOMAIN-CONTAINING PROTEIN"/>
    <property type="match status" value="1"/>
</dbReference>
<dbReference type="PANTHER" id="PTHR43201">
    <property type="entry name" value="ACYL-COA SYNTHETASE"/>
    <property type="match status" value="1"/>
</dbReference>
<organism evidence="5 6">
    <name type="scientific">Hypholoma sublateritium (strain FD-334 SS-4)</name>
    <dbReference type="NCBI Taxonomy" id="945553"/>
    <lineage>
        <taxon>Eukaryota</taxon>
        <taxon>Fungi</taxon>
        <taxon>Dikarya</taxon>
        <taxon>Basidiomycota</taxon>
        <taxon>Agaricomycotina</taxon>
        <taxon>Agaricomycetes</taxon>
        <taxon>Agaricomycetidae</taxon>
        <taxon>Agaricales</taxon>
        <taxon>Agaricineae</taxon>
        <taxon>Strophariaceae</taxon>
        <taxon>Hypholoma</taxon>
    </lineage>
</organism>
<reference evidence="6" key="1">
    <citation type="submission" date="2014-04" db="EMBL/GenBank/DDBJ databases">
        <title>Evolutionary Origins and Diversification of the Mycorrhizal Mutualists.</title>
        <authorList>
            <consortium name="DOE Joint Genome Institute"/>
            <consortium name="Mycorrhizal Genomics Consortium"/>
            <person name="Kohler A."/>
            <person name="Kuo A."/>
            <person name="Nagy L.G."/>
            <person name="Floudas D."/>
            <person name="Copeland A."/>
            <person name="Barry K.W."/>
            <person name="Cichocki N."/>
            <person name="Veneault-Fourrey C."/>
            <person name="LaButti K."/>
            <person name="Lindquist E.A."/>
            <person name="Lipzen A."/>
            <person name="Lundell T."/>
            <person name="Morin E."/>
            <person name="Murat C."/>
            <person name="Riley R."/>
            <person name="Ohm R."/>
            <person name="Sun H."/>
            <person name="Tunlid A."/>
            <person name="Henrissat B."/>
            <person name="Grigoriev I.V."/>
            <person name="Hibbett D.S."/>
            <person name="Martin F."/>
        </authorList>
    </citation>
    <scope>NUCLEOTIDE SEQUENCE [LARGE SCALE GENOMIC DNA]</scope>
    <source>
        <strain evidence="6">FD-334 SS-4</strain>
    </source>
</reference>
<feature type="domain" description="AMP-dependent synthetase/ligase" evidence="3">
    <location>
        <begin position="774"/>
        <end position="915"/>
    </location>
</feature>
<evidence type="ECO:0000256" key="2">
    <source>
        <dbReference type="SAM" id="MobiDB-lite"/>
    </source>
</evidence>
<dbReference type="InterPro" id="IPR025110">
    <property type="entry name" value="AMP-bd_C"/>
</dbReference>
<dbReference type="OMA" id="ENAMTSH"/>
<protein>
    <recommendedName>
        <fullName evidence="7">AMP-dependent synthetase/ligase domain-containing protein</fullName>
    </recommendedName>
</protein>
<accession>A0A0D2P8K0</accession>
<dbReference type="GO" id="GO:0031956">
    <property type="term" value="F:medium-chain fatty acid-CoA ligase activity"/>
    <property type="evidence" value="ECO:0007669"/>
    <property type="project" value="TreeGrafter"/>
</dbReference>